<dbReference type="SUPFAM" id="SSF51120">
    <property type="entry name" value="beta-Roll"/>
    <property type="match status" value="1"/>
</dbReference>
<feature type="signal peptide" evidence="2">
    <location>
        <begin position="1"/>
        <end position="20"/>
    </location>
</feature>
<evidence type="ECO:0000313" key="4">
    <source>
        <dbReference type="Proteomes" id="UP000596387"/>
    </source>
</evidence>
<feature type="compositionally biased region" description="Low complexity" evidence="1">
    <location>
        <begin position="303"/>
        <end position="316"/>
    </location>
</feature>
<keyword evidence="2" id="KW-0732">Signal</keyword>
<dbReference type="Gene3D" id="2.150.10.10">
    <property type="entry name" value="Serralysin-like metalloprotease, C-terminal"/>
    <property type="match status" value="1"/>
</dbReference>
<evidence type="ECO:0000313" key="3">
    <source>
        <dbReference type="EMBL" id="QRF68125.1"/>
    </source>
</evidence>
<accession>A0ABX7FD95</accession>
<protein>
    <submittedName>
        <fullName evidence="3">Calcium-binding protein</fullName>
    </submittedName>
</protein>
<keyword evidence="4" id="KW-1185">Reference proteome</keyword>
<evidence type="ECO:0000256" key="1">
    <source>
        <dbReference type="SAM" id="MobiDB-lite"/>
    </source>
</evidence>
<gene>
    <name evidence="3" type="ORF">GQA70_18490</name>
</gene>
<sequence>MIRTWLAASALALSTLPAWAERDSARVYIFGNSLVNHLSERSEHTSVPYWLGQMARADGRGLALDGEWGFLRSFADSLPPAPNWSFPGVQGAWSSGDFGSADFDAVIVTPANFIQYQLPDVPYDGDNPSGESPFGATLRLMDWVHDAEPGARLFVYEGWSEIGTVTGGFPPSPEAARRYQEHNAGDYHLWFTDLIDRLNTARPDRSVTLIPVASALADLFGEDGLLQDMPAEALYTDADGHGTPTLYLLAAMAVWPHLYETPPPEAFSPPATLHPLLVEHYAEIAAALWEATPDPAPERAEAEGAPDAPEAAAAEPLPERQPVALPPPGLRPEGVPALGMGLNGLADWSTQHPFLNLMKTARPWVGHAGGQWGAVSTEALRAGGHLSEDGWPQSLPEDVTALEAVLLTDQPEEAEYLRGDYVLTYAGKGDLTLTGRARRIRAEPGRITFSYDPGEGLVGLQLTATDAADPIRDVAIVREEMLPLHEAGALFNPLWLERVQDLRSVRFMDWMMTNGSPIQTWEDRPRLTDATWTEWGVPPEVMIRLANQIGADPWFTMPHMADDDYIRRFAGMVAEGLDPRLKAYVEYSNEVWNRIFPQSVWANDQATALWGTSETGWAQFYGMRAAQVMDLWSEAFEDDSRLIRVVATHTGWPGLEETILQAPLAFLKLGKAPVDSFDAYAVTGYFGYEMGGEDMAQRMNAWLDRSEEVATAEGEAQGLRRVALREFVKEARFDAAIAPVTLALEEGSLRQLVEEVFPYHAAAAAKEDLRLVMYEGGTHVTAHGAQVNDERLTDFFAAFNYTPEMAKLYGLLLAGWTASGGTLFNAFVDVAPASKWGSWGALRHLDDANPRWDMLTAFNASGPNGWEKRDAQAFANGVTAVAGGGAQRLEGTPEEDVLLGGPGDDVLVSGGGADVLGGGPGADRAILPGLRADYSFTRADGRLLAKGPSDTVILHSIETLEFSDGTSVPTEDL</sequence>
<dbReference type="InterPro" id="IPR001343">
    <property type="entry name" value="Hemolysn_Ca-bd"/>
</dbReference>
<dbReference type="PROSITE" id="PS00330">
    <property type="entry name" value="HEMOLYSIN_CALCIUM"/>
    <property type="match status" value="1"/>
</dbReference>
<proteinExistence type="predicted"/>
<dbReference type="InterPro" id="IPR011049">
    <property type="entry name" value="Serralysin-like_metalloprot_C"/>
</dbReference>
<dbReference type="RefSeq" id="WP_039615567.1">
    <property type="nucleotide sequence ID" value="NZ_CP047166.1"/>
</dbReference>
<feature type="chain" id="PRO_5045973103" evidence="2">
    <location>
        <begin position="21"/>
        <end position="973"/>
    </location>
</feature>
<dbReference type="EMBL" id="CP047166">
    <property type="protein sequence ID" value="QRF68125.1"/>
    <property type="molecule type" value="Genomic_DNA"/>
</dbReference>
<name>A0ABX7FD95_9RHOB</name>
<dbReference type="Proteomes" id="UP000596387">
    <property type="component" value="Chromosome"/>
</dbReference>
<organism evidence="3 4">
    <name type="scientific">Ponticoccus alexandrii</name>
    <dbReference type="NCBI Taxonomy" id="1943633"/>
    <lineage>
        <taxon>Bacteria</taxon>
        <taxon>Pseudomonadati</taxon>
        <taxon>Pseudomonadota</taxon>
        <taxon>Alphaproteobacteria</taxon>
        <taxon>Rhodobacterales</taxon>
        <taxon>Roseobacteraceae</taxon>
        <taxon>Ponticoccus</taxon>
    </lineage>
</organism>
<evidence type="ECO:0000256" key="2">
    <source>
        <dbReference type="SAM" id="SignalP"/>
    </source>
</evidence>
<dbReference type="InterPro" id="IPR018511">
    <property type="entry name" value="Hemolysin-typ_Ca-bd_CS"/>
</dbReference>
<dbReference type="Pfam" id="PF00353">
    <property type="entry name" value="HemolysinCabind"/>
    <property type="match status" value="1"/>
</dbReference>
<reference evidence="3 4" key="1">
    <citation type="submission" date="2019-12" db="EMBL/GenBank/DDBJ databases">
        <title>Complete Genome Sequence of a Quorum-Sensing Bacterium,Rhodobacteraceae bacterium C31, Isolated from a marine microalgae symbiotic bacteria.</title>
        <authorList>
            <person name="Zhang Y."/>
        </authorList>
    </citation>
    <scope>NUCLEOTIDE SEQUENCE [LARGE SCALE GENOMIC DNA]</scope>
    <source>
        <strain evidence="3 4">C31</strain>
    </source>
</reference>
<feature type="region of interest" description="Disordered" evidence="1">
    <location>
        <begin position="295"/>
        <end position="332"/>
    </location>
</feature>